<dbReference type="Proteomes" id="UP001186974">
    <property type="component" value="Unassembled WGS sequence"/>
</dbReference>
<reference evidence="1" key="1">
    <citation type="submission" date="2024-09" db="EMBL/GenBank/DDBJ databases">
        <title>Black Yeasts Isolated from many extreme environments.</title>
        <authorList>
            <person name="Coleine C."/>
            <person name="Stajich J.E."/>
            <person name="Selbmann L."/>
        </authorList>
    </citation>
    <scope>NUCLEOTIDE SEQUENCE</scope>
    <source>
        <strain evidence="1">CCFEE 5737</strain>
    </source>
</reference>
<gene>
    <name evidence="1" type="primary">ABA4</name>
    <name evidence="1" type="ORF">LTS18_009709</name>
</gene>
<evidence type="ECO:0000313" key="1">
    <source>
        <dbReference type="EMBL" id="KAK3065125.1"/>
    </source>
</evidence>
<protein>
    <submittedName>
        <fullName evidence="1">Short-chain dehydrogenase/reductase aba4</fullName>
    </submittedName>
</protein>
<accession>A0ACC3DCP5</accession>
<organism evidence="1 2">
    <name type="scientific">Coniosporium uncinatum</name>
    <dbReference type="NCBI Taxonomy" id="93489"/>
    <lineage>
        <taxon>Eukaryota</taxon>
        <taxon>Fungi</taxon>
        <taxon>Dikarya</taxon>
        <taxon>Ascomycota</taxon>
        <taxon>Pezizomycotina</taxon>
        <taxon>Dothideomycetes</taxon>
        <taxon>Dothideomycetes incertae sedis</taxon>
        <taxon>Coniosporium</taxon>
    </lineage>
</organism>
<evidence type="ECO:0000313" key="2">
    <source>
        <dbReference type="Proteomes" id="UP001186974"/>
    </source>
</evidence>
<name>A0ACC3DCP5_9PEZI</name>
<dbReference type="EMBL" id="JAWDJW010006360">
    <property type="protein sequence ID" value="KAK3065125.1"/>
    <property type="molecule type" value="Genomic_DNA"/>
</dbReference>
<sequence length="203" mass="21086">MVSVGTIASVGVSMSKQQFKGKVIALTGAASGIALTTAHILASRGATLSLGDIQEGPLNEAASAIRLKHGVDVSTCVLDVRKTERVDAWIAQTLEKYGKLDGAANLAGVLPRSLVTKGLVEQDDSEWDFVIGVNLTGLMHCLRAQMRVISDNGSIVNAASIAGVQGRPRLASYSASKHGVIGLTRSAAKEIGIRGVRVNAVCP</sequence>
<comment type="caution">
    <text evidence="1">The sequence shown here is derived from an EMBL/GenBank/DDBJ whole genome shotgun (WGS) entry which is preliminary data.</text>
</comment>
<keyword evidence="2" id="KW-1185">Reference proteome</keyword>
<proteinExistence type="predicted"/>